<accession>A0AA39YKC2</accession>
<feature type="region of interest" description="Disordered" evidence="1">
    <location>
        <begin position="573"/>
        <end position="592"/>
    </location>
</feature>
<feature type="compositionally biased region" description="Basic and acidic residues" evidence="1">
    <location>
        <begin position="213"/>
        <end position="223"/>
    </location>
</feature>
<dbReference type="EMBL" id="JAULSY010000227">
    <property type="protein sequence ID" value="KAK0654178.1"/>
    <property type="molecule type" value="Genomic_DNA"/>
</dbReference>
<evidence type="ECO:0000256" key="1">
    <source>
        <dbReference type="SAM" id="MobiDB-lite"/>
    </source>
</evidence>
<feature type="compositionally biased region" description="Polar residues" evidence="1">
    <location>
        <begin position="383"/>
        <end position="400"/>
    </location>
</feature>
<feature type="compositionally biased region" description="Polar residues" evidence="1">
    <location>
        <begin position="91"/>
        <end position="106"/>
    </location>
</feature>
<feature type="compositionally biased region" description="Basic and acidic residues" evidence="1">
    <location>
        <begin position="253"/>
        <end position="264"/>
    </location>
</feature>
<feature type="compositionally biased region" description="Polar residues" evidence="1">
    <location>
        <begin position="306"/>
        <end position="319"/>
    </location>
</feature>
<feature type="region of interest" description="Disordered" evidence="1">
    <location>
        <begin position="1"/>
        <end position="230"/>
    </location>
</feature>
<name>A0AA39YKC2_9PEZI</name>
<comment type="caution">
    <text evidence="2">The sequence shown here is derived from an EMBL/GenBank/DDBJ whole genome shotgun (WGS) entry which is preliminary data.</text>
</comment>
<dbReference type="Proteomes" id="UP001174997">
    <property type="component" value="Unassembled WGS sequence"/>
</dbReference>
<evidence type="ECO:0000313" key="3">
    <source>
        <dbReference type="Proteomes" id="UP001174997"/>
    </source>
</evidence>
<evidence type="ECO:0000313" key="2">
    <source>
        <dbReference type="EMBL" id="KAK0654178.1"/>
    </source>
</evidence>
<proteinExistence type="predicted"/>
<feature type="region of interest" description="Disordered" evidence="1">
    <location>
        <begin position="253"/>
        <end position="321"/>
    </location>
</feature>
<feature type="region of interest" description="Disordered" evidence="1">
    <location>
        <begin position="370"/>
        <end position="404"/>
    </location>
</feature>
<organism evidence="2 3">
    <name type="scientific">Cercophora samala</name>
    <dbReference type="NCBI Taxonomy" id="330535"/>
    <lineage>
        <taxon>Eukaryota</taxon>
        <taxon>Fungi</taxon>
        <taxon>Dikarya</taxon>
        <taxon>Ascomycota</taxon>
        <taxon>Pezizomycotina</taxon>
        <taxon>Sordariomycetes</taxon>
        <taxon>Sordariomycetidae</taxon>
        <taxon>Sordariales</taxon>
        <taxon>Lasiosphaeriaceae</taxon>
        <taxon>Cercophora</taxon>
    </lineage>
</organism>
<gene>
    <name evidence="2" type="ORF">QBC41DRAFT_386549</name>
</gene>
<feature type="compositionally biased region" description="Low complexity" evidence="1">
    <location>
        <begin position="107"/>
        <end position="148"/>
    </location>
</feature>
<feature type="compositionally biased region" description="Acidic residues" evidence="1">
    <location>
        <begin position="59"/>
        <end position="90"/>
    </location>
</feature>
<protein>
    <submittedName>
        <fullName evidence="2">Uncharacterized protein</fullName>
    </submittedName>
</protein>
<reference evidence="2" key="1">
    <citation type="submission" date="2023-06" db="EMBL/GenBank/DDBJ databases">
        <title>Genome-scale phylogeny and comparative genomics of the fungal order Sordariales.</title>
        <authorList>
            <consortium name="Lawrence Berkeley National Laboratory"/>
            <person name="Hensen N."/>
            <person name="Bonometti L."/>
            <person name="Westerberg I."/>
            <person name="Brannstrom I.O."/>
            <person name="Guillou S."/>
            <person name="Cros-Aarteil S."/>
            <person name="Calhoun S."/>
            <person name="Haridas S."/>
            <person name="Kuo A."/>
            <person name="Mondo S."/>
            <person name="Pangilinan J."/>
            <person name="Riley R."/>
            <person name="Labutti K."/>
            <person name="Andreopoulos B."/>
            <person name="Lipzen A."/>
            <person name="Chen C."/>
            <person name="Yanf M."/>
            <person name="Daum C."/>
            <person name="Ng V."/>
            <person name="Clum A."/>
            <person name="Steindorff A."/>
            <person name="Ohm R."/>
            <person name="Martin F."/>
            <person name="Silar P."/>
            <person name="Natvig D."/>
            <person name="Lalanne C."/>
            <person name="Gautier V."/>
            <person name="Ament-Velasquez S.L."/>
            <person name="Kruys A."/>
            <person name="Hutchinson M.I."/>
            <person name="Powell A.J."/>
            <person name="Barry K."/>
            <person name="Miller A.N."/>
            <person name="Grigoriev I.V."/>
            <person name="Debuchy R."/>
            <person name="Gladieux P."/>
            <person name="Thoren M.H."/>
            <person name="Johannesson H."/>
        </authorList>
    </citation>
    <scope>NUCLEOTIDE SEQUENCE</scope>
    <source>
        <strain evidence="2">CBS 307.81</strain>
    </source>
</reference>
<sequence length="734" mass="77993">MSRVHKSPEEQVVEPEGTTTQDEAAPKPAASTVPQDIIDEMCAVMDQQAAAEGSQDISGQEDEDEDDSSLFGDIPDDELDTALDELDVEDTQSSQATGLTLPTTWFTRPTPSLTLPTPSLTLPTPRLTLPNPSLTLPTPSLTLPTKTTNIEDSHAEVPDELFESAFAELDAQQGGQDSQAPEEAPAPPPERAAPATPAKPTKGRRGGQTSRGQKVETEFDRQSRRVTIQHAVGYPRLYHWLEDARKCAELGRNTFKPEQKRRWEEDDEDRAAKRRKKGANTASPAKTPAPGTDPSPSVAIDVEMSGGQQLPTSPGSSRETPMVIEDDTAAGSAATGMFPASSQALLPAGQAPALGDPLAPAGLAHPAAQHLSAPTNGVDFSPASPQNAMPGLQQGSQAPTQPGYVGGQTPMSQNVGMGYAPRPGVPQQSVMMAQNPGQYAVSGQQVFPRGYGVYQGPPRRFGGQASGVSQGLRQSLSRPNYARGYGINPVQRQRVGMAGQQGLPFQYGSGGQVPAGQQQHVMAGQPAPRQQQYAMAGQAPHQQAVASLQQPLQPQYRAPMQQPLRQLPGAPVRQQAAIGRRTPRQQAATQQPLRPVPQAFVQQRGMAGMQAPALQPFQQQPGCGYQMPPQTVPHQPQFHFSEFSRVTQTYAAPPAAPLPMTTTGVMFPPQDTFQSVPASLQATPQTMPQQFQGMSQFGGAPQGYRTASGPTVGLGIPQGGLYQPAPELDGQGGQ</sequence>
<dbReference type="AlphaFoldDB" id="A0AA39YKC2"/>
<keyword evidence="3" id="KW-1185">Reference proteome</keyword>